<dbReference type="RefSeq" id="WP_114713127.1">
    <property type="nucleotide sequence ID" value="NZ_KZ857259.1"/>
</dbReference>
<sequence length="203" mass="21666">MIKWIGGGVAVVVILAGIAGQDKSAQDKTRTASQTPLASVSPGGTEQPSLPEQQSRLLAVTAEYSDRFASASNELQQSVLRDERRSALVKALGLQRSVAGWRGKITRLETNTEGKAILSVRLSPNTDIGTWNNALSDIMDGTLIEKGTPLYTALLTMSVGDAVTVSGSFLPSDEDGVKETSLTIRGAMSDPEFLFHFNDISKQ</sequence>
<feature type="compositionally biased region" description="Polar residues" evidence="1">
    <location>
        <begin position="31"/>
        <end position="52"/>
    </location>
</feature>
<protein>
    <submittedName>
        <fullName evidence="2">Uncharacterized protein</fullName>
    </submittedName>
</protein>
<dbReference type="AlphaFoldDB" id="A0A370KP42"/>
<organism evidence="2 3">
    <name type="scientific">Rhizobium grahamii</name>
    <dbReference type="NCBI Taxonomy" id="1120045"/>
    <lineage>
        <taxon>Bacteria</taxon>
        <taxon>Pseudomonadati</taxon>
        <taxon>Pseudomonadota</taxon>
        <taxon>Alphaproteobacteria</taxon>
        <taxon>Hyphomicrobiales</taxon>
        <taxon>Rhizobiaceae</taxon>
        <taxon>Rhizobium/Agrobacterium group</taxon>
        <taxon>Rhizobium</taxon>
    </lineage>
</organism>
<evidence type="ECO:0000313" key="3">
    <source>
        <dbReference type="Proteomes" id="UP000254939"/>
    </source>
</evidence>
<reference evidence="2 3" key="1">
    <citation type="submission" date="2017-03" db="EMBL/GenBank/DDBJ databases">
        <title>Genome analysis of Rhizobial strains effectives or ineffectives for nitrogen fixation isolated from bean seeds.</title>
        <authorList>
            <person name="Peralta H."/>
            <person name="Aguilar-Vera A."/>
            <person name="Mora Y."/>
            <person name="Vargas-Lagunas C."/>
            <person name="Girard L."/>
            <person name="Mora J."/>
        </authorList>
    </citation>
    <scope>NUCLEOTIDE SEQUENCE [LARGE SCALE GENOMIC DNA]</scope>
    <source>
        <strain evidence="2 3">CCGM3</strain>
    </source>
</reference>
<dbReference type="OrthoDB" id="8420738at2"/>
<dbReference type="Proteomes" id="UP000254939">
    <property type="component" value="Unassembled WGS sequence"/>
</dbReference>
<evidence type="ECO:0000256" key="1">
    <source>
        <dbReference type="SAM" id="MobiDB-lite"/>
    </source>
</evidence>
<accession>A0A370KP42</accession>
<name>A0A370KP42_9HYPH</name>
<gene>
    <name evidence="2" type="ORF">B5K06_12350</name>
</gene>
<proteinExistence type="predicted"/>
<dbReference type="EMBL" id="NAAC01000015">
    <property type="protein sequence ID" value="RDJ11098.1"/>
    <property type="molecule type" value="Genomic_DNA"/>
</dbReference>
<feature type="region of interest" description="Disordered" evidence="1">
    <location>
        <begin position="24"/>
        <end position="52"/>
    </location>
</feature>
<evidence type="ECO:0000313" key="2">
    <source>
        <dbReference type="EMBL" id="RDJ11098.1"/>
    </source>
</evidence>
<comment type="caution">
    <text evidence="2">The sequence shown here is derived from an EMBL/GenBank/DDBJ whole genome shotgun (WGS) entry which is preliminary data.</text>
</comment>